<keyword evidence="7" id="KW-1185">Reference proteome</keyword>
<evidence type="ECO:0000313" key="7">
    <source>
        <dbReference type="Proteomes" id="UP000573818"/>
    </source>
</evidence>
<evidence type="ECO:0000256" key="4">
    <source>
        <dbReference type="SAM" id="MobiDB-lite"/>
    </source>
</evidence>
<dbReference type="InterPro" id="IPR018061">
    <property type="entry name" value="Retropepsins"/>
</dbReference>
<dbReference type="InterPro" id="IPR029054">
    <property type="entry name" value="dUTPase-like"/>
</dbReference>
<sequence length="260" mass="27945">AEKRETQREQQPRRNTSSSCNAIQQLRPATAGSLGLDLAAAVEVTLMTPHPQTVPTEIFGPIIIEGNQVGGLILGRSSASISGLFILPGLLDADYSGKIMIMVHTPFPPLKIAKGQRLAQVVPLPQLAKALPPIQPTPRGKKGFGSTGGLVLLTVDLLSRPKRQLQLRFKDKTVELTRLLDTGTNSSIISPDYWPQNWPLLASSTTVTGIGGMTLASKTPTLVVTMNEKTLQTIFSVTMLPHTVQCLVGRDILSQMGLVL</sequence>
<dbReference type="GO" id="GO:0006508">
    <property type="term" value="P:proteolysis"/>
    <property type="evidence" value="ECO:0007669"/>
    <property type="project" value="UniProtKB-KW"/>
</dbReference>
<dbReference type="Gene3D" id="2.70.40.10">
    <property type="match status" value="1"/>
</dbReference>
<dbReference type="Gene3D" id="2.40.70.10">
    <property type="entry name" value="Acid Proteases"/>
    <property type="match status" value="1"/>
</dbReference>
<reference evidence="6 7" key="1">
    <citation type="submission" date="2019-09" db="EMBL/GenBank/DDBJ databases">
        <title>Bird 10,000 Genomes (B10K) Project - Family phase.</title>
        <authorList>
            <person name="Zhang G."/>
        </authorList>
    </citation>
    <scope>NUCLEOTIDE SEQUENCE [LARGE SCALE GENOMIC DNA]</scope>
    <source>
        <strain evidence="6">OUT-0013</strain>
        <tissue evidence="6">Blood</tissue>
    </source>
</reference>
<dbReference type="Proteomes" id="UP000573818">
    <property type="component" value="Unassembled WGS sequence"/>
</dbReference>
<evidence type="ECO:0000259" key="5">
    <source>
        <dbReference type="PROSITE" id="PS50175"/>
    </source>
</evidence>
<evidence type="ECO:0000256" key="3">
    <source>
        <dbReference type="ARBA" id="ARBA00022801"/>
    </source>
</evidence>
<dbReference type="InterPro" id="IPR036157">
    <property type="entry name" value="dUTPase-like_sf"/>
</dbReference>
<dbReference type="SUPFAM" id="SSF51283">
    <property type="entry name" value="dUTPase-like"/>
    <property type="match status" value="1"/>
</dbReference>
<gene>
    <name evidence="6" type="primary">Ervk9_0</name>
    <name evidence="6" type="ORF">SYLATR_R09596</name>
</gene>
<organism evidence="6 7">
    <name type="scientific">Sylvia atricapilla</name>
    <name type="common">blackcap</name>
    <dbReference type="NCBI Taxonomy" id="48155"/>
    <lineage>
        <taxon>Eukaryota</taxon>
        <taxon>Metazoa</taxon>
        <taxon>Chordata</taxon>
        <taxon>Craniata</taxon>
        <taxon>Vertebrata</taxon>
        <taxon>Euteleostomi</taxon>
        <taxon>Archelosauria</taxon>
        <taxon>Archosauria</taxon>
        <taxon>Dinosauria</taxon>
        <taxon>Saurischia</taxon>
        <taxon>Theropoda</taxon>
        <taxon>Coelurosauria</taxon>
        <taxon>Aves</taxon>
        <taxon>Neognathae</taxon>
        <taxon>Neoaves</taxon>
        <taxon>Telluraves</taxon>
        <taxon>Australaves</taxon>
        <taxon>Passeriformes</taxon>
        <taxon>Sylvioidea</taxon>
        <taxon>Sylviidae</taxon>
        <taxon>Sylviinae</taxon>
        <taxon>Sylvia</taxon>
    </lineage>
</organism>
<dbReference type="SUPFAM" id="SSF50630">
    <property type="entry name" value="Acid proteases"/>
    <property type="match status" value="1"/>
</dbReference>
<dbReference type="PROSITE" id="PS50175">
    <property type="entry name" value="ASP_PROT_RETROV"/>
    <property type="match status" value="1"/>
</dbReference>
<dbReference type="CDD" id="cd07557">
    <property type="entry name" value="trimeric_dUTPase"/>
    <property type="match status" value="1"/>
</dbReference>
<keyword evidence="1" id="KW-0645">Protease</keyword>
<dbReference type="InterPro" id="IPR051592">
    <property type="entry name" value="HERV-K_Pro_peptidase_A2"/>
</dbReference>
<feature type="region of interest" description="Disordered" evidence="4">
    <location>
        <begin position="1"/>
        <end position="20"/>
    </location>
</feature>
<dbReference type="AlphaFoldDB" id="A0A7K7DT77"/>
<name>A0A7K7DT77_9SYLV</name>
<keyword evidence="3" id="KW-0378">Hydrolase</keyword>
<dbReference type="Pfam" id="PF00077">
    <property type="entry name" value="RVP"/>
    <property type="match status" value="1"/>
</dbReference>
<feature type="non-terminal residue" evidence="6">
    <location>
        <position position="260"/>
    </location>
</feature>
<feature type="compositionally biased region" description="Basic and acidic residues" evidence="4">
    <location>
        <begin position="1"/>
        <end position="12"/>
    </location>
</feature>
<protein>
    <submittedName>
        <fullName evidence="6">POK9 protein</fullName>
    </submittedName>
</protein>
<comment type="caution">
    <text evidence="6">The sequence shown here is derived from an EMBL/GenBank/DDBJ whole genome shotgun (WGS) entry which is preliminary data.</text>
</comment>
<dbReference type="InterPro" id="IPR001995">
    <property type="entry name" value="Peptidase_A2_cat"/>
</dbReference>
<evidence type="ECO:0000256" key="2">
    <source>
        <dbReference type="ARBA" id="ARBA00022750"/>
    </source>
</evidence>
<accession>A0A7K7DT77</accession>
<dbReference type="InterPro" id="IPR033704">
    <property type="entry name" value="dUTPase_trimeric"/>
</dbReference>
<evidence type="ECO:0000256" key="1">
    <source>
        <dbReference type="ARBA" id="ARBA00022670"/>
    </source>
</evidence>
<keyword evidence="2" id="KW-0064">Aspartyl protease</keyword>
<dbReference type="Pfam" id="PF00692">
    <property type="entry name" value="dUTPase"/>
    <property type="match status" value="1"/>
</dbReference>
<proteinExistence type="predicted"/>
<dbReference type="PANTHER" id="PTHR19422:SF123">
    <property type="entry name" value="RT1 CLASS I, LOCUS CE15"/>
    <property type="match status" value="1"/>
</dbReference>
<evidence type="ECO:0000313" key="6">
    <source>
        <dbReference type="EMBL" id="NWY36269.1"/>
    </source>
</evidence>
<dbReference type="GO" id="GO:0004190">
    <property type="term" value="F:aspartic-type endopeptidase activity"/>
    <property type="evidence" value="ECO:0007669"/>
    <property type="project" value="UniProtKB-KW"/>
</dbReference>
<dbReference type="InterPro" id="IPR021109">
    <property type="entry name" value="Peptidase_aspartic_dom_sf"/>
</dbReference>
<dbReference type="PANTHER" id="PTHR19422">
    <property type="entry name" value="GAG RETROVIRAL POLYPROTEIN"/>
    <property type="match status" value="1"/>
</dbReference>
<dbReference type="EMBL" id="VZSL01000004">
    <property type="protein sequence ID" value="NWY36269.1"/>
    <property type="molecule type" value="Genomic_DNA"/>
</dbReference>
<feature type="domain" description="Peptidase A2" evidence="5">
    <location>
        <begin position="176"/>
        <end position="252"/>
    </location>
</feature>
<feature type="non-terminal residue" evidence="6">
    <location>
        <position position="1"/>
    </location>
</feature>